<evidence type="ECO:0000313" key="2">
    <source>
        <dbReference type="Proteomes" id="UP000018769"/>
    </source>
</evidence>
<name>V6DGV5_9BACT</name>
<keyword evidence="2" id="KW-1185">Reference proteome</keyword>
<dbReference type="OrthoDB" id="9763983at2"/>
<dbReference type="STRING" id="673862.BABL1_gene_220"/>
<dbReference type="Proteomes" id="UP000018769">
    <property type="component" value="Chromosome I"/>
</dbReference>
<evidence type="ECO:0000313" key="1">
    <source>
        <dbReference type="EMBL" id="CDK30795.1"/>
    </source>
</evidence>
<proteinExistence type="predicted"/>
<accession>V6DGV5</accession>
<dbReference type="AlphaFoldDB" id="V6DGV5"/>
<dbReference type="EMBL" id="HG793133">
    <property type="protein sequence ID" value="CDK30795.1"/>
    <property type="molecule type" value="Genomic_DNA"/>
</dbReference>
<gene>
    <name evidence="1" type="ORF">BABL1_gene_220</name>
</gene>
<dbReference type="KEGG" id="dpb:BABL1_gene_220"/>
<dbReference type="HOGENOM" id="CLU_1183254_0_0_7"/>
<sequence>MLNACRLKILMVITFINFMLLGNTDSDTKLRENYLNSSYMLLGKSIIYDLLTLGHEINKINIIGNFNPQEIRNLADISKLFDLNSCTTSFIAKIIFYYKLNKYNNEEHLNKIVRLSRTVDLLSSLSEISSLKKDHIIFKDADKIAQCNKSRKIESNTTKLYQYIWLSLNKILPYISYIGVKGSGYLSNSASNIEKNALTGFEALKALSTISEIIRKQKVQQAIIGDYNKYVNLK</sequence>
<protein>
    <submittedName>
        <fullName evidence="1">Uncharacterized protein</fullName>
    </submittedName>
</protein>
<reference evidence="1 2" key="1">
    <citation type="journal article" date="2015" name="Biol. Direct">
        <title>Babela massiliensis, a representative of a widespread bacterial phylum with unusual adaptations to parasitism in amoebae.</title>
        <authorList>
            <person name="Pagnier I."/>
            <person name="Yutin N."/>
            <person name="Croce O."/>
            <person name="Makarova K.S."/>
            <person name="Wolf Y.I."/>
            <person name="Benamar S."/>
            <person name="Raoult D."/>
            <person name="Koonin E.V."/>
            <person name="La Scola B."/>
        </authorList>
    </citation>
    <scope>NUCLEOTIDE SEQUENCE [LARGE SCALE GENOMIC DNA]</scope>
    <source>
        <strain evidence="2">BABL1</strain>
    </source>
</reference>
<organism evidence="1 2">
    <name type="scientific">Candidatus Babela massiliensis</name>
    <dbReference type="NCBI Taxonomy" id="673862"/>
    <lineage>
        <taxon>Bacteria</taxon>
        <taxon>Candidatus Babelota</taxon>
        <taxon>Candidatus Babeliae</taxon>
        <taxon>Candidatus Babeliales</taxon>
        <taxon>Candidatus Babeliaceae</taxon>
        <taxon>Candidatus Babela</taxon>
    </lineage>
</organism>